<name>A0A8D9ACE4_9HEMI</name>
<accession>A0A8D9ACE4</accession>
<protein>
    <submittedName>
        <fullName evidence="2">Uncharacterized protein</fullName>
    </submittedName>
</protein>
<dbReference type="EMBL" id="HBUF01559495">
    <property type="protein sequence ID" value="CAG6761647.1"/>
    <property type="molecule type" value="Transcribed_RNA"/>
</dbReference>
<dbReference type="AlphaFoldDB" id="A0A8D9ACE4"/>
<organism evidence="2">
    <name type="scientific">Cacopsylla melanoneura</name>
    <dbReference type="NCBI Taxonomy" id="428564"/>
    <lineage>
        <taxon>Eukaryota</taxon>
        <taxon>Metazoa</taxon>
        <taxon>Ecdysozoa</taxon>
        <taxon>Arthropoda</taxon>
        <taxon>Hexapoda</taxon>
        <taxon>Insecta</taxon>
        <taxon>Pterygota</taxon>
        <taxon>Neoptera</taxon>
        <taxon>Paraneoptera</taxon>
        <taxon>Hemiptera</taxon>
        <taxon>Sternorrhyncha</taxon>
        <taxon>Psylloidea</taxon>
        <taxon>Psyllidae</taxon>
        <taxon>Psyllinae</taxon>
        <taxon>Cacopsylla</taxon>
    </lineage>
</organism>
<evidence type="ECO:0000256" key="1">
    <source>
        <dbReference type="SAM" id="MobiDB-lite"/>
    </source>
</evidence>
<feature type="region of interest" description="Disordered" evidence="1">
    <location>
        <begin position="66"/>
        <end position="134"/>
    </location>
</feature>
<proteinExistence type="predicted"/>
<sequence>MRTVLFTERKQTPVANKKTNKTPVDNQPVRINRKFDSQMRLFIGHRVLDMVGHAVLVPSHVAERAEPSLEAESWSLPSALSDTPHAPTTPPAPRTTLVRRVAPVRRPSPARHATSPTPNSSSTSSFPTSAKRCRTKCTASRWIRASRAACPST</sequence>
<feature type="compositionally biased region" description="Low complexity" evidence="1">
    <location>
        <begin position="94"/>
        <end position="129"/>
    </location>
</feature>
<evidence type="ECO:0000313" key="2">
    <source>
        <dbReference type="EMBL" id="CAG6761647.1"/>
    </source>
</evidence>
<reference evidence="2" key="1">
    <citation type="submission" date="2021-05" db="EMBL/GenBank/DDBJ databases">
        <authorList>
            <person name="Alioto T."/>
            <person name="Alioto T."/>
            <person name="Gomez Garrido J."/>
        </authorList>
    </citation>
    <scope>NUCLEOTIDE SEQUENCE</scope>
</reference>